<evidence type="ECO:0000313" key="3">
    <source>
        <dbReference type="EMBL" id="KAJ1139622.1"/>
    </source>
</evidence>
<reference evidence="3" key="1">
    <citation type="journal article" date="2022" name="bioRxiv">
        <title>Sequencing and chromosome-scale assembly of the giantPleurodeles waltlgenome.</title>
        <authorList>
            <person name="Brown T."/>
            <person name="Elewa A."/>
            <person name="Iarovenko S."/>
            <person name="Subramanian E."/>
            <person name="Araus A.J."/>
            <person name="Petzold A."/>
            <person name="Susuki M."/>
            <person name="Suzuki K.-i.T."/>
            <person name="Hayashi T."/>
            <person name="Toyoda A."/>
            <person name="Oliveira C."/>
            <person name="Osipova E."/>
            <person name="Leigh N.D."/>
            <person name="Simon A."/>
            <person name="Yun M.H."/>
        </authorList>
    </citation>
    <scope>NUCLEOTIDE SEQUENCE</scope>
    <source>
        <strain evidence="3">20211129_DDA</strain>
        <tissue evidence="3">Liver</tissue>
    </source>
</reference>
<comment type="caution">
    <text evidence="3">The sequence shown here is derived from an EMBL/GenBank/DDBJ whole genome shotgun (WGS) entry which is preliminary data.</text>
</comment>
<evidence type="ECO:0000313" key="4">
    <source>
        <dbReference type="Proteomes" id="UP001066276"/>
    </source>
</evidence>
<dbReference type="PANTHER" id="PTHR23250:SF3">
    <property type="entry name" value="FISH-EGG LECTIN-LIKE ISOFORM X1-RELATED"/>
    <property type="match status" value="1"/>
</dbReference>
<gene>
    <name evidence="3" type="ORF">NDU88_005989</name>
</gene>
<dbReference type="Proteomes" id="UP001066276">
    <property type="component" value="Chromosome 6"/>
</dbReference>
<accession>A0AAV7QJX0</accession>
<evidence type="ECO:0000256" key="1">
    <source>
        <dbReference type="ARBA" id="ARBA00022734"/>
    </source>
</evidence>
<sequence>MDLDLSTGLSQTRQTVQLNCDQVPGALKQIDAGNGQVVGVNANENIYTLYSGRWTQIPGSLSHISVGPGGLWGVNRNNNIYKLVGADWVQTDGLLKQIDAGGAQFISGANMNDDIFCLPEQATVSAKDGSALPWNNIAGKLKYYSCNTNSCWGVNSADDIFYRFSVTPSSCSGSRWQQVEGKLAMIEVGSDGSVFGVNSVGDAYRRYNMKHLLWSLIVMIVRLEKLSLRVFILLNLCL</sequence>
<evidence type="ECO:0000256" key="2">
    <source>
        <dbReference type="ARBA" id="ARBA00038331"/>
    </source>
</evidence>
<name>A0AAV7QJX0_PLEWA</name>
<dbReference type="Pfam" id="PF19193">
    <property type="entry name" value="Tectonin"/>
    <property type="match status" value="1"/>
</dbReference>
<dbReference type="EMBL" id="JANPWB010000010">
    <property type="protein sequence ID" value="KAJ1139622.1"/>
    <property type="molecule type" value="Genomic_DNA"/>
</dbReference>
<keyword evidence="1" id="KW-0430">Lectin</keyword>
<dbReference type="PANTHER" id="PTHR23250">
    <property type="entry name" value="DYSFERLIN-RELATED"/>
    <property type="match status" value="1"/>
</dbReference>
<dbReference type="AlphaFoldDB" id="A0AAV7QJX0"/>
<dbReference type="InterPro" id="IPR006624">
    <property type="entry name" value="Beta-propeller_rpt_TECPR"/>
</dbReference>
<proteinExistence type="inferred from homology"/>
<evidence type="ECO:0008006" key="5">
    <source>
        <dbReference type="Google" id="ProtNLM"/>
    </source>
</evidence>
<protein>
    <recommendedName>
        <fullName evidence="5">Fish-egg lectin-like</fullName>
    </recommendedName>
</protein>
<organism evidence="3 4">
    <name type="scientific">Pleurodeles waltl</name>
    <name type="common">Iberian ribbed newt</name>
    <dbReference type="NCBI Taxonomy" id="8319"/>
    <lineage>
        <taxon>Eukaryota</taxon>
        <taxon>Metazoa</taxon>
        <taxon>Chordata</taxon>
        <taxon>Craniata</taxon>
        <taxon>Vertebrata</taxon>
        <taxon>Euteleostomi</taxon>
        <taxon>Amphibia</taxon>
        <taxon>Batrachia</taxon>
        <taxon>Caudata</taxon>
        <taxon>Salamandroidea</taxon>
        <taxon>Salamandridae</taxon>
        <taxon>Pleurodelinae</taxon>
        <taxon>Pleurodeles</taxon>
    </lineage>
</organism>
<dbReference type="GO" id="GO:0030246">
    <property type="term" value="F:carbohydrate binding"/>
    <property type="evidence" value="ECO:0007669"/>
    <property type="project" value="UniProtKB-KW"/>
</dbReference>
<dbReference type="InterPro" id="IPR051513">
    <property type="entry name" value="Tectonin_beta-prop"/>
</dbReference>
<comment type="similarity">
    <text evidence="2">Belongs to the tectonin family.</text>
</comment>
<keyword evidence="4" id="KW-1185">Reference proteome</keyword>
<dbReference type="SMART" id="SM00706">
    <property type="entry name" value="TECPR"/>
    <property type="match status" value="5"/>
</dbReference>